<evidence type="ECO:0000256" key="9">
    <source>
        <dbReference type="ARBA" id="ARBA00023136"/>
    </source>
</evidence>
<protein>
    <submittedName>
        <fullName evidence="16">Uncharacterized protein</fullName>
    </submittedName>
</protein>
<dbReference type="InterPro" id="IPR002048">
    <property type="entry name" value="EF_hand_dom"/>
</dbReference>
<dbReference type="InterPro" id="IPR019018">
    <property type="entry name" value="Rab-bd_FIP-RBD"/>
</dbReference>
<evidence type="ECO:0000256" key="5">
    <source>
        <dbReference type="ARBA" id="ARBA00022448"/>
    </source>
</evidence>
<dbReference type="GO" id="GO:0008218">
    <property type="term" value="P:bioluminescence"/>
    <property type="evidence" value="ECO:0007669"/>
    <property type="project" value="UniProtKB-KW"/>
</dbReference>
<evidence type="ECO:0000256" key="10">
    <source>
        <dbReference type="ARBA" id="ARBA00023223"/>
    </source>
</evidence>
<feature type="compositionally biased region" description="Polar residues" evidence="13">
    <location>
        <begin position="224"/>
        <end position="234"/>
    </location>
</feature>
<evidence type="ECO:0000256" key="1">
    <source>
        <dbReference type="ARBA" id="ARBA00004214"/>
    </source>
</evidence>
<name>A0A7M5UZ78_9CNID</name>
<feature type="coiled-coil region" evidence="12">
    <location>
        <begin position="500"/>
        <end position="530"/>
    </location>
</feature>
<dbReference type="AlphaFoldDB" id="A0A7M5UZ78"/>
<comment type="subcellular location">
    <subcellularLocation>
        <location evidence="2">Cleavage furrow</location>
    </subcellularLocation>
    <subcellularLocation>
        <location evidence="1">Midbody</location>
    </subcellularLocation>
    <subcellularLocation>
        <location evidence="3">Recycling endosome membrane</location>
        <topology evidence="3">Peripheral membrane protein</topology>
    </subcellularLocation>
</comment>
<sequence>MTDVMTPFNHNHEEALHDENENNFALHLKPVFDACDYNGDGFVKIHDLIELGKQHSVGNSGEELELILRQLDGSGNGRISFDEFCFKVQQIFQQANDVEPSPRDRVNSLEVKLPLKNKDPAAPVPEILEQIPEKPNDEARGRSFTDSEGFFEEIDTLSHSTASTYDFDEPRYSSPMKNGKFIAPPNSYFAQMKRNTNIYSTYPPNGKLPKKERKNIYNLQHRQLSRTSEYQSTEEGFEAFGEGDWDGSVTSEPQFESGSLLSPNTLSRRLSGNHHASRLVQSARTSLHGSMEEMKHVNGHRHSYSDGGGEGDFGLLSEEIKKLSSQLTIMKMDQDDHDDKQKRMREENRMLMNKINALEEQLHDQKNHSQVTVQEESQKYRKELQKVQRDHTENIDRLQIKLEEAEGHIENLKSVEPMLRKEIENSLEERRLAQQKIENLQAELIEKEKEIEHYKYKLKVKTDDLEREQHERVEEVMILTHEIENLKYMKNAAISQYDEHEDLLKQMEIIKKENNNLRTAQDDLRNQMFEQNTKIEMEKTHTLADELQTADKTDVLDALRAEENENHRLKQYVDQLLILIMQSDPMLLEK</sequence>
<dbReference type="GO" id="GO:0030496">
    <property type="term" value="C:midbody"/>
    <property type="evidence" value="ECO:0007669"/>
    <property type="project" value="UniProtKB-SubCell"/>
</dbReference>
<evidence type="ECO:0000256" key="12">
    <source>
        <dbReference type="SAM" id="Coils"/>
    </source>
</evidence>
<feature type="domain" description="FIP-RBD" evidence="15">
    <location>
        <begin position="529"/>
        <end position="590"/>
    </location>
</feature>
<organism evidence="16 17">
    <name type="scientific">Clytia hemisphaerica</name>
    <dbReference type="NCBI Taxonomy" id="252671"/>
    <lineage>
        <taxon>Eukaryota</taxon>
        <taxon>Metazoa</taxon>
        <taxon>Cnidaria</taxon>
        <taxon>Hydrozoa</taxon>
        <taxon>Hydroidolina</taxon>
        <taxon>Leptothecata</taxon>
        <taxon>Obeliida</taxon>
        <taxon>Clytiidae</taxon>
        <taxon>Clytia</taxon>
    </lineage>
</organism>
<keyword evidence="11" id="KW-0599">Photoprotein</keyword>
<evidence type="ECO:0000259" key="15">
    <source>
        <dbReference type="PROSITE" id="PS51511"/>
    </source>
</evidence>
<dbReference type="RefSeq" id="XP_066910167.1">
    <property type="nucleotide sequence ID" value="XM_067054066.1"/>
</dbReference>
<feature type="coiled-coil region" evidence="12">
    <location>
        <begin position="341"/>
        <end position="457"/>
    </location>
</feature>
<dbReference type="GO" id="GO:0032456">
    <property type="term" value="P:endocytic recycling"/>
    <property type="evidence" value="ECO:0007669"/>
    <property type="project" value="TreeGrafter"/>
</dbReference>
<dbReference type="GO" id="GO:0032154">
    <property type="term" value="C:cleavage furrow"/>
    <property type="evidence" value="ECO:0007669"/>
    <property type="project" value="UniProtKB-SubCell"/>
</dbReference>
<dbReference type="CDD" id="cd00051">
    <property type="entry name" value="EFh"/>
    <property type="match status" value="1"/>
</dbReference>
<evidence type="ECO:0000256" key="13">
    <source>
        <dbReference type="SAM" id="MobiDB-lite"/>
    </source>
</evidence>
<dbReference type="InterPro" id="IPR057316">
    <property type="entry name" value="Rab11-FIP3/4_dom"/>
</dbReference>
<dbReference type="Pfam" id="PF25450">
    <property type="entry name" value="Rab11-FIP3"/>
    <property type="match status" value="1"/>
</dbReference>
<keyword evidence="7" id="KW-0106">Calcium</keyword>
<evidence type="ECO:0000256" key="11">
    <source>
        <dbReference type="ARBA" id="ARBA00023262"/>
    </source>
</evidence>
<keyword evidence="6" id="KW-0967">Endosome</keyword>
<comment type="similarity">
    <text evidence="4">Belongs to the aequorin family.</text>
</comment>
<dbReference type="PANTHER" id="PTHR15726:SF7">
    <property type="entry name" value="NUCLEAR FALLOUT, ISOFORM J"/>
    <property type="match status" value="1"/>
</dbReference>
<dbReference type="PROSITE" id="PS00018">
    <property type="entry name" value="EF_HAND_1"/>
    <property type="match status" value="1"/>
</dbReference>
<dbReference type="SUPFAM" id="SSF144270">
    <property type="entry name" value="Eferin C-derminal domain-like"/>
    <property type="match status" value="1"/>
</dbReference>
<evidence type="ECO:0000256" key="3">
    <source>
        <dbReference type="ARBA" id="ARBA00004654"/>
    </source>
</evidence>
<dbReference type="Gene3D" id="1.10.238.10">
    <property type="entry name" value="EF-hand"/>
    <property type="match status" value="1"/>
</dbReference>
<dbReference type="Proteomes" id="UP000594262">
    <property type="component" value="Unplaced"/>
</dbReference>
<dbReference type="InterPro" id="IPR051977">
    <property type="entry name" value="Rab11-interacting_regulator"/>
</dbReference>
<feature type="compositionally biased region" description="Acidic residues" evidence="13">
    <location>
        <begin position="235"/>
        <end position="245"/>
    </location>
</feature>
<evidence type="ECO:0000256" key="2">
    <source>
        <dbReference type="ARBA" id="ARBA00004626"/>
    </source>
</evidence>
<dbReference type="GO" id="GO:0005509">
    <property type="term" value="F:calcium ion binding"/>
    <property type="evidence" value="ECO:0007669"/>
    <property type="project" value="InterPro"/>
</dbReference>
<evidence type="ECO:0000256" key="7">
    <source>
        <dbReference type="ARBA" id="ARBA00022837"/>
    </source>
</evidence>
<dbReference type="GO" id="GO:0030139">
    <property type="term" value="C:endocytic vesicle"/>
    <property type="evidence" value="ECO:0007669"/>
    <property type="project" value="TreeGrafter"/>
</dbReference>
<dbReference type="Gene3D" id="1.20.5.2440">
    <property type="match status" value="1"/>
</dbReference>
<feature type="compositionally biased region" description="Polar residues" evidence="13">
    <location>
        <begin position="279"/>
        <end position="288"/>
    </location>
</feature>
<proteinExistence type="inferred from homology"/>
<evidence type="ECO:0000256" key="6">
    <source>
        <dbReference type="ARBA" id="ARBA00022753"/>
    </source>
</evidence>
<dbReference type="PROSITE" id="PS51511">
    <property type="entry name" value="FIP_RBD"/>
    <property type="match status" value="1"/>
</dbReference>
<dbReference type="PROSITE" id="PS50222">
    <property type="entry name" value="EF_HAND_2"/>
    <property type="match status" value="1"/>
</dbReference>
<keyword evidence="17" id="KW-1185">Reference proteome</keyword>
<evidence type="ECO:0000313" key="17">
    <source>
        <dbReference type="Proteomes" id="UP000594262"/>
    </source>
</evidence>
<feature type="region of interest" description="Disordered" evidence="13">
    <location>
        <begin position="224"/>
        <end position="288"/>
    </location>
</feature>
<dbReference type="SUPFAM" id="SSF47473">
    <property type="entry name" value="EF-hand"/>
    <property type="match status" value="1"/>
</dbReference>
<dbReference type="OrthoDB" id="418358at2759"/>
<reference evidence="16" key="1">
    <citation type="submission" date="2021-01" db="UniProtKB">
        <authorList>
            <consortium name="EnsemblMetazoa"/>
        </authorList>
    </citation>
    <scope>IDENTIFICATION</scope>
</reference>
<evidence type="ECO:0000313" key="16">
    <source>
        <dbReference type="EnsemblMetazoa" id="CLYHEMP003655.1"/>
    </source>
</evidence>
<evidence type="ECO:0000256" key="8">
    <source>
        <dbReference type="ARBA" id="ARBA00023054"/>
    </source>
</evidence>
<dbReference type="PANTHER" id="PTHR15726">
    <property type="entry name" value="RAB11-FAMILY INTERACTING PROTEIN"/>
    <property type="match status" value="1"/>
</dbReference>
<dbReference type="InterPro" id="IPR018247">
    <property type="entry name" value="EF_Hand_1_Ca_BS"/>
</dbReference>
<dbReference type="Pfam" id="PF13499">
    <property type="entry name" value="EF-hand_7"/>
    <property type="match status" value="1"/>
</dbReference>
<keyword evidence="10" id="KW-0455">Luminescence</keyword>
<feature type="compositionally biased region" description="Polar residues" evidence="13">
    <location>
        <begin position="248"/>
        <end position="270"/>
    </location>
</feature>
<accession>A0A7M5UZ78</accession>
<feature type="domain" description="EF-hand" evidence="14">
    <location>
        <begin position="59"/>
        <end position="94"/>
    </location>
</feature>
<dbReference type="SMART" id="SM00054">
    <property type="entry name" value="EFh"/>
    <property type="match status" value="2"/>
</dbReference>
<dbReference type="InterPro" id="IPR037245">
    <property type="entry name" value="FIP-RBD_C_sf"/>
</dbReference>
<evidence type="ECO:0000256" key="4">
    <source>
        <dbReference type="ARBA" id="ARBA00007828"/>
    </source>
</evidence>
<keyword evidence="9" id="KW-0472">Membrane</keyword>
<dbReference type="EnsemblMetazoa" id="CLYHEMT003655.1">
    <property type="protein sequence ID" value="CLYHEMP003655.1"/>
    <property type="gene ID" value="CLYHEMG003655"/>
</dbReference>
<keyword evidence="5" id="KW-0813">Transport</keyword>
<dbReference type="Pfam" id="PF09457">
    <property type="entry name" value="RBD-FIP"/>
    <property type="match status" value="1"/>
</dbReference>
<dbReference type="GO" id="GO:0055038">
    <property type="term" value="C:recycling endosome membrane"/>
    <property type="evidence" value="ECO:0007669"/>
    <property type="project" value="UniProtKB-SubCell"/>
</dbReference>
<evidence type="ECO:0000259" key="14">
    <source>
        <dbReference type="PROSITE" id="PS50222"/>
    </source>
</evidence>
<keyword evidence="8 12" id="KW-0175">Coiled coil</keyword>
<dbReference type="InterPro" id="IPR011992">
    <property type="entry name" value="EF-hand-dom_pair"/>
</dbReference>
<dbReference type="GO" id="GO:0032465">
    <property type="term" value="P:regulation of cytokinesis"/>
    <property type="evidence" value="ECO:0007669"/>
    <property type="project" value="TreeGrafter"/>
</dbReference>
<dbReference type="GeneID" id="136797491"/>